<dbReference type="STRING" id="1314674.A0A0D7BDS3"/>
<dbReference type="PANTHER" id="PTHR40130:SF1">
    <property type="entry name" value="SPINDLE POLE BODY-ASSOCIATED PROTEIN CUT12 DOMAIN-CONTAINING PROTEIN"/>
    <property type="match status" value="1"/>
</dbReference>
<feature type="compositionally biased region" description="Basic and acidic residues" evidence="2">
    <location>
        <begin position="80"/>
        <end position="97"/>
    </location>
</feature>
<reference evidence="3 4" key="1">
    <citation type="journal article" date="2015" name="Fungal Genet. Biol.">
        <title>Evolution of novel wood decay mechanisms in Agaricales revealed by the genome sequences of Fistulina hepatica and Cylindrobasidium torrendii.</title>
        <authorList>
            <person name="Floudas D."/>
            <person name="Held B.W."/>
            <person name="Riley R."/>
            <person name="Nagy L.G."/>
            <person name="Koehler G."/>
            <person name="Ransdell A.S."/>
            <person name="Younus H."/>
            <person name="Chow J."/>
            <person name="Chiniquy J."/>
            <person name="Lipzen A."/>
            <person name="Tritt A."/>
            <person name="Sun H."/>
            <person name="Haridas S."/>
            <person name="LaButti K."/>
            <person name="Ohm R.A."/>
            <person name="Kues U."/>
            <person name="Blanchette R.A."/>
            <person name="Grigoriev I.V."/>
            <person name="Minto R.E."/>
            <person name="Hibbett D.S."/>
        </authorList>
    </citation>
    <scope>NUCLEOTIDE SEQUENCE [LARGE SCALE GENOMIC DNA]</scope>
    <source>
        <strain evidence="3 4">FP15055 ss-10</strain>
    </source>
</reference>
<dbReference type="Gene3D" id="1.20.58.80">
    <property type="entry name" value="Phosphotransferase system, lactose/cellobiose-type IIA subunit"/>
    <property type="match status" value="1"/>
</dbReference>
<evidence type="ECO:0000313" key="4">
    <source>
        <dbReference type="Proteomes" id="UP000054007"/>
    </source>
</evidence>
<organism evidence="3 4">
    <name type="scientific">Cylindrobasidium torrendii FP15055 ss-10</name>
    <dbReference type="NCBI Taxonomy" id="1314674"/>
    <lineage>
        <taxon>Eukaryota</taxon>
        <taxon>Fungi</taxon>
        <taxon>Dikarya</taxon>
        <taxon>Basidiomycota</taxon>
        <taxon>Agaricomycotina</taxon>
        <taxon>Agaricomycetes</taxon>
        <taxon>Agaricomycetidae</taxon>
        <taxon>Agaricales</taxon>
        <taxon>Marasmiineae</taxon>
        <taxon>Physalacriaceae</taxon>
        <taxon>Cylindrobasidium</taxon>
    </lineage>
</organism>
<proteinExistence type="predicted"/>
<feature type="region of interest" description="Disordered" evidence="2">
    <location>
        <begin position="173"/>
        <end position="236"/>
    </location>
</feature>
<sequence length="405" mass="44741">MASESSDFPMNSGHVHAANAEDHLNNGLLPSASEEHTKAADAYLSAANRSTEASAKRTLLMLHKEHAKAAQDLDRRITKLRDEGKDPSVPQKRDLPKKPSTPRRSAAGRVGASSLRPMGDSAHAPEGTVDESFMLLGAQRSDPGDAFNAWWNTVQTRFDQHSEAVAFASAPLAHDPAGTATPPQHRSSRRDGSLSSDTDLDEPMVSRFTKRFGLSSNKPTRRQQYPPLSAEQQKEVDDLAGDELSESFFVIPEPEPSPYDALKLENESLRRRLEQMEKILKVRNEQDLQLRDSVYQATREIATRAGMGASVTLPRIDASTPGPVPLPGYQTAREGQYARRVKELEGELTSVKAENEKHKEMIVKFRQQWAKLKENHRAKKEAQAKAKAASSEGIPEEPEQEDGAQ</sequence>
<evidence type="ECO:0000313" key="3">
    <source>
        <dbReference type="EMBL" id="KIY67716.1"/>
    </source>
</evidence>
<keyword evidence="4" id="KW-1185">Reference proteome</keyword>
<protein>
    <submittedName>
        <fullName evidence="3">Uncharacterized protein</fullName>
    </submittedName>
</protein>
<dbReference type="Proteomes" id="UP000054007">
    <property type="component" value="Unassembled WGS sequence"/>
</dbReference>
<feature type="compositionally biased region" description="Basic and acidic residues" evidence="2">
    <location>
        <begin position="374"/>
        <end position="384"/>
    </location>
</feature>
<feature type="region of interest" description="Disordered" evidence="2">
    <location>
        <begin position="1"/>
        <end position="33"/>
    </location>
</feature>
<feature type="coiled-coil region" evidence="1">
    <location>
        <begin position="259"/>
        <end position="286"/>
    </location>
</feature>
<feature type="region of interest" description="Disordered" evidence="2">
    <location>
        <begin position="80"/>
        <end position="126"/>
    </location>
</feature>
<evidence type="ECO:0000256" key="2">
    <source>
        <dbReference type="SAM" id="MobiDB-lite"/>
    </source>
</evidence>
<accession>A0A0D7BDS3</accession>
<name>A0A0D7BDS3_9AGAR</name>
<dbReference type="PANTHER" id="PTHR40130">
    <property type="entry name" value="EXPRESSED PROTEIN"/>
    <property type="match status" value="1"/>
</dbReference>
<dbReference type="EMBL" id="KN880519">
    <property type="protein sequence ID" value="KIY67716.1"/>
    <property type="molecule type" value="Genomic_DNA"/>
</dbReference>
<feature type="region of interest" description="Disordered" evidence="2">
    <location>
        <begin position="374"/>
        <end position="405"/>
    </location>
</feature>
<dbReference type="AlphaFoldDB" id="A0A0D7BDS3"/>
<dbReference type="OrthoDB" id="3197614at2759"/>
<evidence type="ECO:0000256" key="1">
    <source>
        <dbReference type="SAM" id="Coils"/>
    </source>
</evidence>
<feature type="compositionally biased region" description="Acidic residues" evidence="2">
    <location>
        <begin position="394"/>
        <end position="405"/>
    </location>
</feature>
<dbReference type="SUPFAM" id="SSF140361">
    <property type="entry name" value="MIT domain-like"/>
    <property type="match status" value="1"/>
</dbReference>
<keyword evidence="1" id="KW-0175">Coiled coil</keyword>
<gene>
    <name evidence="3" type="ORF">CYLTODRAFT_431207</name>
</gene>